<sequence>MALTEEIARLTGTLKFNVEARPLVAFEKRLNGVLGMLRELSTLANKKFTVKVALDSISLRSQIEKATRTKISLTNVDISQEALTRQGHRIQEYLDKTTINLRNVKFDVAQLVEQKRFIRTMIGQMSLVLPIKMDLTGFEARLRAATRKASRENPVHLKVEVDTRQLLTKLRWALRKASRAAGKLKIRVADPQVRLKVDKQHLIDEIKAALASSEFRIRINARDEDLRRDSRRRGSRDGGRGSAERGLGALGGFARGAIPGLGAMFAFDRMNEINQKVTAATNSLEAVSGNEANFKSNQGFLQNITHEMGLNFRDVAPQFSSIFQAAGSSIGVKGTQDMFRGIMQFGTVHGLDKEAMKGSMVALSQMFGKDKIQSEEARQQFAERMPNGMALLAQAAQKSGLTKNGTVAEFGDLMQKGKADPKKILPELGRLMKEASERNNAYEKSLQTTRVAQGRMNTAFEDSVIIFSKGGFDRGMASFFNSLTDSMERAKPLTKALGGAFEMLVRPVNALIRIIGALGENWGKFADSLGVSKKALATLASAVAIFMLPFGGFIAAIGIAALALDDFLTYMAGGKSVFGDWVKKTEGAQEKVDNVTFAVDGLKAAWKDFKESLSGAGENPFKDWKLDDLLLSGLEDIKTLVDEIASTLRMLTKLKNGDFKGAAAEFGMGGSSTNVEPVEKPGWWVDLPGKFQNLLADQYQKTYPSLQQAGRIPQPATAADAYNSRTLTASEIPGVVASAMAEQADKSAVGKATTIEVTVPITVQGMMAAGDLTTLVAEPMKQAAEDAFRQALGTARAQQAERQ</sequence>
<reference evidence="4 5" key="1">
    <citation type="journal article" date="2016" name="Front. Microbiol.">
        <title>Characterization of Novel Bacteriophages for Biocontrol of Bacterial Blight in Leek Caused by Pseudomonas syringae pv. porri.</title>
        <authorList>
            <person name="Rombouts S."/>
            <person name="Lavigne R."/>
        </authorList>
    </citation>
    <scope>NUCLEOTIDE SEQUENCE [LARGE SCALE GENOMIC DNA]</scope>
</reference>
<keyword evidence="2" id="KW-1133">Transmembrane helix</keyword>
<dbReference type="GO" id="GO:0098003">
    <property type="term" value="P:viral tail assembly"/>
    <property type="evidence" value="ECO:0007669"/>
    <property type="project" value="UniProtKB-KW"/>
</dbReference>
<dbReference type="Proteomes" id="UP000230876">
    <property type="component" value="Segment"/>
</dbReference>
<feature type="transmembrane region" description="Helical" evidence="2">
    <location>
        <begin position="539"/>
        <end position="564"/>
    </location>
</feature>
<evidence type="ECO:0000313" key="5">
    <source>
        <dbReference type="Proteomes" id="UP000230876"/>
    </source>
</evidence>
<keyword evidence="1" id="KW-1245">Viral tail assembly</keyword>
<dbReference type="Pfam" id="PF20155">
    <property type="entry name" value="TMP_3"/>
    <property type="match status" value="1"/>
</dbReference>
<dbReference type="EMBL" id="KU130127">
    <property type="protein sequence ID" value="AMR57475.1"/>
    <property type="molecule type" value="Genomic_DNA"/>
</dbReference>
<evidence type="ECO:0000259" key="3">
    <source>
        <dbReference type="Pfam" id="PF20155"/>
    </source>
</evidence>
<evidence type="ECO:0000256" key="1">
    <source>
        <dbReference type="ARBA" id="ARBA00022465"/>
    </source>
</evidence>
<feature type="domain" description="Tape measure protein N-terminal" evidence="3">
    <location>
        <begin position="274"/>
        <end position="461"/>
    </location>
</feature>
<organism evidence="4 5">
    <name type="scientific">Pseudomonas phage vB_PsyM_KIL2</name>
    <dbReference type="NCBI Taxonomy" id="1777066"/>
    <lineage>
        <taxon>Viruses</taxon>
        <taxon>Duplodnaviria</taxon>
        <taxon>Heunggongvirae</taxon>
        <taxon>Uroviricota</taxon>
        <taxon>Caudoviricetes</taxon>
        <taxon>Vandenendeviridae</taxon>
        <taxon>Gorskivirinae</taxon>
        <taxon>Flaumdravirus</taxon>
        <taxon>Flaumdravirus KIL4</taxon>
    </lineage>
</organism>
<keyword evidence="1" id="KW-1188">Viral release from host cell</keyword>
<gene>
    <name evidence="4" type="ORF">vB_PsyM_KIL2_0075</name>
</gene>
<evidence type="ECO:0000313" key="4">
    <source>
        <dbReference type="EMBL" id="AMR57475.1"/>
    </source>
</evidence>
<evidence type="ECO:0000256" key="2">
    <source>
        <dbReference type="SAM" id="Phobius"/>
    </source>
</evidence>
<dbReference type="NCBIfam" id="TIGR02675">
    <property type="entry name" value="tape_meas_nterm"/>
    <property type="match status" value="1"/>
</dbReference>
<keyword evidence="2" id="KW-0812">Transmembrane</keyword>
<proteinExistence type="predicted"/>
<name>A0A142IE20_9CAUD</name>
<protein>
    <submittedName>
        <fullName evidence="4">Putative tape measure protein</fullName>
    </submittedName>
</protein>
<dbReference type="InterPro" id="IPR013491">
    <property type="entry name" value="Tape_meas_N"/>
</dbReference>
<accession>A0A142IE20</accession>
<keyword evidence="2" id="KW-0472">Membrane</keyword>